<keyword evidence="1" id="KW-1133">Transmembrane helix</keyword>
<name>A0A2W7MDK8_9BACI</name>
<feature type="transmembrane region" description="Helical" evidence="1">
    <location>
        <begin position="46"/>
        <end position="64"/>
    </location>
</feature>
<reference evidence="2 3" key="1">
    <citation type="submission" date="2018-06" db="EMBL/GenBank/DDBJ databases">
        <title>Genomic Encyclopedia of Type Strains, Phase IV (KMG-IV): sequencing the most valuable type-strain genomes for metagenomic binning, comparative biology and taxonomic classification.</title>
        <authorList>
            <person name="Goeker M."/>
        </authorList>
    </citation>
    <scope>NUCLEOTIDE SEQUENCE [LARGE SCALE GENOMIC DNA]</scope>
    <source>
        <strain evidence="2 3">DSM 5</strain>
    </source>
</reference>
<dbReference type="NCBIfam" id="TIGR02893">
    <property type="entry name" value="spore_yabQ"/>
    <property type="match status" value="1"/>
</dbReference>
<proteinExistence type="predicted"/>
<keyword evidence="1" id="KW-0472">Membrane</keyword>
<gene>
    <name evidence="2" type="ORF">C7437_11024</name>
</gene>
<feature type="transmembrane region" description="Helical" evidence="1">
    <location>
        <begin position="126"/>
        <end position="142"/>
    </location>
</feature>
<feature type="transmembrane region" description="Helical" evidence="1">
    <location>
        <begin position="6"/>
        <end position="25"/>
    </location>
</feature>
<accession>A0A2W7MDK8</accession>
<dbReference type="AlphaFoldDB" id="A0A2W7MDK8"/>
<organism evidence="2 3">
    <name type="scientific">Psychrobacillus insolitus</name>
    <dbReference type="NCBI Taxonomy" id="1461"/>
    <lineage>
        <taxon>Bacteria</taxon>
        <taxon>Bacillati</taxon>
        <taxon>Bacillota</taxon>
        <taxon>Bacilli</taxon>
        <taxon>Bacillales</taxon>
        <taxon>Bacillaceae</taxon>
        <taxon>Psychrobacillus</taxon>
    </lineage>
</organism>
<evidence type="ECO:0000313" key="3">
    <source>
        <dbReference type="Proteomes" id="UP000248646"/>
    </source>
</evidence>
<evidence type="ECO:0000313" key="2">
    <source>
        <dbReference type="EMBL" id="PZX02825.1"/>
    </source>
</evidence>
<sequence length="169" mass="20050">MTLSLQLVSLLWMILSGMLIGAIIEGTRFIMESTPRRSFLFKYQKFVEIIIWIGLGIGTFYILYVVRDGVWRIYDPLAQIVGILLYEQFLQPVFRLAGRIILRLFIQPIWFLFLLIITIISKILRLIVVIVTTLLYPILYPFKKIWHLALQKKVNFRYNKNKIKNEIKK</sequence>
<dbReference type="OrthoDB" id="2452115at2"/>
<dbReference type="Proteomes" id="UP000248646">
    <property type="component" value="Unassembled WGS sequence"/>
</dbReference>
<evidence type="ECO:0000256" key="1">
    <source>
        <dbReference type="SAM" id="Phobius"/>
    </source>
</evidence>
<keyword evidence="3" id="KW-1185">Reference proteome</keyword>
<feature type="transmembrane region" description="Helical" evidence="1">
    <location>
        <begin position="101"/>
        <end position="120"/>
    </location>
</feature>
<dbReference type="Pfam" id="PF09578">
    <property type="entry name" value="Spore_YabQ"/>
    <property type="match status" value="1"/>
</dbReference>
<keyword evidence="1" id="KW-0812">Transmembrane</keyword>
<dbReference type="EMBL" id="QKZI01000010">
    <property type="protein sequence ID" value="PZX02825.1"/>
    <property type="molecule type" value="Genomic_DNA"/>
</dbReference>
<dbReference type="RefSeq" id="WP_111440794.1">
    <property type="nucleotide sequence ID" value="NZ_QKZI01000010.1"/>
</dbReference>
<protein>
    <submittedName>
        <fullName evidence="2">Spore cortex protein YabQ</fullName>
    </submittedName>
</protein>
<dbReference type="InterPro" id="IPR019074">
    <property type="entry name" value="YabQ"/>
</dbReference>
<comment type="caution">
    <text evidence="2">The sequence shown here is derived from an EMBL/GenBank/DDBJ whole genome shotgun (WGS) entry which is preliminary data.</text>
</comment>